<sequence>VKAHLEPLAVAANVTQSNLAQLDTVLATLVNLFQIFTNPSLDPVVCTAVCASLEKRWAKADHPIFILAMVFNPHIQVSAFVPNHPCRQFDGLWPSAYAMFVRFFNAAPNWELCIEFLEYIRVEGCWSEASLYLKDRQADADKESVPVNLLELWHEHGPIVYQDEKLDDSTPPNGLDSPVKLARQILSIVPNAAATEWLFNQFSIFGIVHSRLRNHLHPNKVCKQVLLKVDIIAKFGAPVT</sequence>
<dbReference type="STRING" id="930991.A0A0D0E1Z6"/>
<organism evidence="1 2">
    <name type="scientific">Paxillus rubicundulus Ve08.2h10</name>
    <dbReference type="NCBI Taxonomy" id="930991"/>
    <lineage>
        <taxon>Eukaryota</taxon>
        <taxon>Fungi</taxon>
        <taxon>Dikarya</taxon>
        <taxon>Basidiomycota</taxon>
        <taxon>Agaricomycotina</taxon>
        <taxon>Agaricomycetes</taxon>
        <taxon>Agaricomycetidae</taxon>
        <taxon>Boletales</taxon>
        <taxon>Paxilineae</taxon>
        <taxon>Paxillaceae</taxon>
        <taxon>Paxillus</taxon>
    </lineage>
</organism>
<reference evidence="1 2" key="1">
    <citation type="submission" date="2014-04" db="EMBL/GenBank/DDBJ databases">
        <authorList>
            <consortium name="DOE Joint Genome Institute"/>
            <person name="Kuo A."/>
            <person name="Kohler A."/>
            <person name="Jargeat P."/>
            <person name="Nagy L.G."/>
            <person name="Floudas D."/>
            <person name="Copeland A."/>
            <person name="Barry K.W."/>
            <person name="Cichocki N."/>
            <person name="Veneault-Fourrey C."/>
            <person name="LaButti K."/>
            <person name="Lindquist E.A."/>
            <person name="Lipzen A."/>
            <person name="Lundell T."/>
            <person name="Morin E."/>
            <person name="Murat C."/>
            <person name="Sun H."/>
            <person name="Tunlid A."/>
            <person name="Henrissat B."/>
            <person name="Grigoriev I.V."/>
            <person name="Hibbett D.S."/>
            <person name="Martin F."/>
            <person name="Nordberg H.P."/>
            <person name="Cantor M.N."/>
            <person name="Hua S.X."/>
        </authorList>
    </citation>
    <scope>NUCLEOTIDE SEQUENCE [LARGE SCALE GENOMIC DNA]</scope>
    <source>
        <strain evidence="1 2">Ve08.2h10</strain>
    </source>
</reference>
<dbReference type="InterPro" id="IPR012337">
    <property type="entry name" value="RNaseH-like_sf"/>
</dbReference>
<dbReference type="AlphaFoldDB" id="A0A0D0E1Z6"/>
<evidence type="ECO:0008006" key="3">
    <source>
        <dbReference type="Google" id="ProtNLM"/>
    </source>
</evidence>
<accession>A0A0D0E1Z6</accession>
<dbReference type="OrthoDB" id="2423954at2759"/>
<keyword evidence="2" id="KW-1185">Reference proteome</keyword>
<dbReference type="EMBL" id="KN824915">
    <property type="protein sequence ID" value="KIK97921.1"/>
    <property type="molecule type" value="Genomic_DNA"/>
</dbReference>
<dbReference type="SUPFAM" id="SSF53098">
    <property type="entry name" value="Ribonuclease H-like"/>
    <property type="match status" value="1"/>
</dbReference>
<feature type="non-terminal residue" evidence="1">
    <location>
        <position position="1"/>
    </location>
</feature>
<protein>
    <recommendedName>
        <fullName evidence="3">HAT C-terminal dimerisation domain-containing protein</fullName>
    </recommendedName>
</protein>
<reference evidence="2" key="2">
    <citation type="submission" date="2015-01" db="EMBL/GenBank/DDBJ databases">
        <title>Evolutionary Origins and Diversification of the Mycorrhizal Mutualists.</title>
        <authorList>
            <consortium name="DOE Joint Genome Institute"/>
            <consortium name="Mycorrhizal Genomics Consortium"/>
            <person name="Kohler A."/>
            <person name="Kuo A."/>
            <person name="Nagy L.G."/>
            <person name="Floudas D."/>
            <person name="Copeland A."/>
            <person name="Barry K.W."/>
            <person name="Cichocki N."/>
            <person name="Veneault-Fourrey C."/>
            <person name="LaButti K."/>
            <person name="Lindquist E.A."/>
            <person name="Lipzen A."/>
            <person name="Lundell T."/>
            <person name="Morin E."/>
            <person name="Murat C."/>
            <person name="Riley R."/>
            <person name="Ohm R."/>
            <person name="Sun H."/>
            <person name="Tunlid A."/>
            <person name="Henrissat B."/>
            <person name="Grigoriev I.V."/>
            <person name="Hibbett D.S."/>
            <person name="Martin F."/>
        </authorList>
    </citation>
    <scope>NUCLEOTIDE SEQUENCE [LARGE SCALE GENOMIC DNA]</scope>
    <source>
        <strain evidence="2">Ve08.2h10</strain>
    </source>
</reference>
<evidence type="ECO:0000313" key="2">
    <source>
        <dbReference type="Proteomes" id="UP000054538"/>
    </source>
</evidence>
<dbReference type="Proteomes" id="UP000054538">
    <property type="component" value="Unassembled WGS sequence"/>
</dbReference>
<evidence type="ECO:0000313" key="1">
    <source>
        <dbReference type="EMBL" id="KIK97921.1"/>
    </source>
</evidence>
<name>A0A0D0E1Z6_9AGAM</name>
<dbReference type="HOGENOM" id="CLU_080325_0_0_1"/>
<proteinExistence type="predicted"/>
<gene>
    <name evidence="1" type="ORF">PAXRUDRAFT_135296</name>
</gene>
<dbReference type="InParanoid" id="A0A0D0E1Z6"/>